<dbReference type="RefSeq" id="WP_093043796.1">
    <property type="nucleotide sequence ID" value="NZ_FNQR01000004.1"/>
</dbReference>
<dbReference type="Pfam" id="PF20074">
    <property type="entry name" value="DUF6470"/>
    <property type="match status" value="1"/>
</dbReference>
<protein>
    <submittedName>
        <fullName evidence="2">Uncharacterized protein</fullName>
    </submittedName>
</protein>
<keyword evidence="3" id="KW-1185">Reference proteome</keyword>
<gene>
    <name evidence="2" type="ORF">SAMN05421743_104206</name>
</gene>
<dbReference type="AlphaFoldDB" id="A0A1H4AUE0"/>
<evidence type="ECO:0000256" key="1">
    <source>
        <dbReference type="SAM" id="MobiDB-lite"/>
    </source>
</evidence>
<organism evidence="2 3">
    <name type="scientific">Thalassobacillus cyri</name>
    <dbReference type="NCBI Taxonomy" id="571932"/>
    <lineage>
        <taxon>Bacteria</taxon>
        <taxon>Bacillati</taxon>
        <taxon>Bacillota</taxon>
        <taxon>Bacilli</taxon>
        <taxon>Bacillales</taxon>
        <taxon>Bacillaceae</taxon>
        <taxon>Thalassobacillus</taxon>
    </lineage>
</organism>
<accession>A0A1H4AUE0</accession>
<feature type="compositionally biased region" description="Polar residues" evidence="1">
    <location>
        <begin position="19"/>
        <end position="37"/>
    </location>
</feature>
<evidence type="ECO:0000313" key="2">
    <source>
        <dbReference type="EMBL" id="SEA39523.1"/>
    </source>
</evidence>
<evidence type="ECO:0000313" key="3">
    <source>
        <dbReference type="Proteomes" id="UP000198584"/>
    </source>
</evidence>
<dbReference type="Proteomes" id="UP000198584">
    <property type="component" value="Unassembled WGS sequence"/>
</dbReference>
<dbReference type="InterPro" id="IPR045527">
    <property type="entry name" value="DUF6470"/>
</dbReference>
<sequence>MDFPQIRLSSQRAAIKIETQQATQSIEQPKAQQSIQQPKADVSMRQRPGKLTIDQTNAWHNLGLKSSQVRTRETADHARKSLLEGIARTSQKGDELMRIEQGGNPLADQATRNAVWNFEYKPGGMPAYDLVALDYQAQRPEINITRNTPVINAVPQKVRHDYKPGKVDVSMDKYASLNIDFVNLTYKGYRFEIEI</sequence>
<name>A0A1H4AUE0_9BACI</name>
<proteinExistence type="predicted"/>
<feature type="region of interest" description="Disordered" evidence="1">
    <location>
        <begin position="19"/>
        <end position="44"/>
    </location>
</feature>
<dbReference type="EMBL" id="FNQR01000004">
    <property type="protein sequence ID" value="SEA39523.1"/>
    <property type="molecule type" value="Genomic_DNA"/>
</dbReference>
<dbReference type="OrthoDB" id="2112831at2"/>
<dbReference type="STRING" id="571932.SAMN05421743_104206"/>
<reference evidence="2 3" key="1">
    <citation type="submission" date="2016-10" db="EMBL/GenBank/DDBJ databases">
        <authorList>
            <person name="de Groot N.N."/>
        </authorList>
    </citation>
    <scope>NUCLEOTIDE SEQUENCE [LARGE SCALE GENOMIC DNA]</scope>
    <source>
        <strain evidence="2 3">CCM7597</strain>
    </source>
</reference>